<protein>
    <submittedName>
        <fullName evidence="1">Uncharacterized protein</fullName>
    </submittedName>
</protein>
<dbReference type="EMBL" id="BBLG01000002">
    <property type="protein sequence ID" value="GAK75620.1"/>
    <property type="molecule type" value="Genomic_DNA"/>
</dbReference>
<evidence type="ECO:0000313" key="2">
    <source>
        <dbReference type="Proteomes" id="UP000028980"/>
    </source>
</evidence>
<sequence length="75" mass="7934">MDILAQVNEIDTTVSGEISDGFLSASIKNVGEGKALVNGVVLFPGEAKGYPFVGKGYKKITYDPGASTLRIMQII</sequence>
<organism evidence="1 2">
    <name type="scientific">Nonlabens ulvanivorans</name>
    <name type="common">Persicivirga ulvanivorans</name>
    <dbReference type="NCBI Taxonomy" id="906888"/>
    <lineage>
        <taxon>Bacteria</taxon>
        <taxon>Pseudomonadati</taxon>
        <taxon>Bacteroidota</taxon>
        <taxon>Flavobacteriia</taxon>
        <taxon>Flavobacteriales</taxon>
        <taxon>Flavobacteriaceae</taxon>
        <taxon>Nonlabens</taxon>
    </lineage>
</organism>
<proteinExistence type="predicted"/>
<dbReference type="Proteomes" id="UP000028980">
    <property type="component" value="Unassembled WGS sequence"/>
</dbReference>
<gene>
    <name evidence="1" type="ORF">JCM19296_1212</name>
</gene>
<reference evidence="1 2" key="1">
    <citation type="journal article" date="2014" name="Genome Announc.">
        <title>Draft Genome Sequences of Marine Flavobacterium Nonlabens Strains NR17, NR24, NR27, NR32, NR33, and Ara13.</title>
        <authorList>
            <person name="Nakanishi M."/>
            <person name="Meirelles P."/>
            <person name="Suzuki R."/>
            <person name="Takatani N."/>
            <person name="Mino S."/>
            <person name="Suda W."/>
            <person name="Oshima K."/>
            <person name="Hattori M."/>
            <person name="Ohkuma M."/>
            <person name="Hosokawa M."/>
            <person name="Miyashita K."/>
            <person name="Thompson F.L."/>
            <person name="Niwa A."/>
            <person name="Sawabe T."/>
            <person name="Sawabe T."/>
        </authorList>
    </citation>
    <scope>NUCLEOTIDE SEQUENCE [LARGE SCALE GENOMIC DNA]</scope>
    <source>
        <strain evidence="2">JCM19296</strain>
    </source>
</reference>
<name>A0A081D9M4_NONUL</name>
<evidence type="ECO:0000313" key="1">
    <source>
        <dbReference type="EMBL" id="GAK75620.1"/>
    </source>
</evidence>
<comment type="caution">
    <text evidence="1">The sequence shown here is derived from an EMBL/GenBank/DDBJ whole genome shotgun (WGS) entry which is preliminary data.</text>
</comment>
<dbReference type="AlphaFoldDB" id="A0A081D9M4"/>
<accession>A0A081D9M4</accession>